<feature type="domain" description="Resolvase/invertase-type recombinase catalytic" evidence="3">
    <location>
        <begin position="35"/>
        <end position="171"/>
    </location>
</feature>
<dbReference type="SUPFAM" id="SSF53041">
    <property type="entry name" value="Resolvase-like"/>
    <property type="match status" value="1"/>
</dbReference>
<gene>
    <name evidence="4" type="ORF">GCM10023189_38010</name>
</gene>
<keyword evidence="1" id="KW-0238">DNA-binding</keyword>
<proteinExistence type="predicted"/>
<dbReference type="PANTHER" id="PTHR30461">
    <property type="entry name" value="DNA-INVERTASE FROM LAMBDOID PROPHAGE"/>
    <property type="match status" value="1"/>
</dbReference>
<dbReference type="InterPro" id="IPR050639">
    <property type="entry name" value="SSR_resolvase"/>
</dbReference>
<dbReference type="PANTHER" id="PTHR30461:SF2">
    <property type="entry name" value="SERINE RECOMBINASE PINE-RELATED"/>
    <property type="match status" value="1"/>
</dbReference>
<dbReference type="Gene3D" id="3.40.50.1390">
    <property type="entry name" value="Resolvase, N-terminal catalytic domain"/>
    <property type="match status" value="1"/>
</dbReference>
<evidence type="ECO:0000313" key="4">
    <source>
        <dbReference type="EMBL" id="GAA4461933.1"/>
    </source>
</evidence>
<keyword evidence="2" id="KW-0233">DNA recombination</keyword>
<sequence>MASLELFYGNLQGHNERYDFVKTPWNTILALMEQQYVVYYRVSTKRQGDSGLGLESQRAYVNHFYQGKHIIAEFTDVRSGKTIHKRPQLQQALALCRQEYATLVVAKIDRLSRDTEQALWIYRQLDGRLESCDIPHLDKFSLTLFMAIADRERELISIRTRQALEQKVKQVGEWRMKGKNEKKTAAAAVGAQLSRELANENENNRRAAVVIRNSREIGKSWSTIAAELNAHGFRTAKGANFQAVQVQRIYRRYEVQEDNLIVK</sequence>
<dbReference type="InterPro" id="IPR036162">
    <property type="entry name" value="Resolvase-like_N_sf"/>
</dbReference>
<comment type="caution">
    <text evidence="4">The sequence shown here is derived from an EMBL/GenBank/DDBJ whole genome shotgun (WGS) entry which is preliminary data.</text>
</comment>
<accession>A0ABP8N947</accession>
<evidence type="ECO:0000256" key="2">
    <source>
        <dbReference type="ARBA" id="ARBA00023172"/>
    </source>
</evidence>
<dbReference type="RefSeq" id="WP_345245939.1">
    <property type="nucleotide sequence ID" value="NZ_BAABHD010000066.1"/>
</dbReference>
<keyword evidence="5" id="KW-1185">Reference proteome</keyword>
<evidence type="ECO:0000313" key="5">
    <source>
        <dbReference type="Proteomes" id="UP001501175"/>
    </source>
</evidence>
<evidence type="ECO:0000256" key="1">
    <source>
        <dbReference type="ARBA" id="ARBA00023125"/>
    </source>
</evidence>
<dbReference type="CDD" id="cd00338">
    <property type="entry name" value="Ser_Recombinase"/>
    <property type="match status" value="1"/>
</dbReference>
<protein>
    <submittedName>
        <fullName evidence="4">Recombinase family protein</fullName>
    </submittedName>
</protein>
<evidence type="ECO:0000259" key="3">
    <source>
        <dbReference type="PROSITE" id="PS51736"/>
    </source>
</evidence>
<name>A0ABP8N947_9BACT</name>
<dbReference type="SMART" id="SM00857">
    <property type="entry name" value="Resolvase"/>
    <property type="match status" value="1"/>
</dbReference>
<reference evidence="5" key="1">
    <citation type="journal article" date="2019" name="Int. J. Syst. Evol. Microbiol.">
        <title>The Global Catalogue of Microorganisms (GCM) 10K type strain sequencing project: providing services to taxonomists for standard genome sequencing and annotation.</title>
        <authorList>
            <consortium name="The Broad Institute Genomics Platform"/>
            <consortium name="The Broad Institute Genome Sequencing Center for Infectious Disease"/>
            <person name="Wu L."/>
            <person name="Ma J."/>
        </authorList>
    </citation>
    <scope>NUCLEOTIDE SEQUENCE [LARGE SCALE GENOMIC DNA]</scope>
    <source>
        <strain evidence="5">JCM 17927</strain>
    </source>
</reference>
<dbReference type="InterPro" id="IPR006119">
    <property type="entry name" value="Resolv_N"/>
</dbReference>
<dbReference type="EMBL" id="BAABHD010000066">
    <property type="protein sequence ID" value="GAA4461933.1"/>
    <property type="molecule type" value="Genomic_DNA"/>
</dbReference>
<dbReference type="Proteomes" id="UP001501175">
    <property type="component" value="Unassembled WGS sequence"/>
</dbReference>
<dbReference type="PROSITE" id="PS51736">
    <property type="entry name" value="RECOMBINASES_3"/>
    <property type="match status" value="1"/>
</dbReference>
<dbReference type="Pfam" id="PF00239">
    <property type="entry name" value="Resolvase"/>
    <property type="match status" value="1"/>
</dbReference>
<organism evidence="4 5">
    <name type="scientific">Nibrella saemangeumensis</name>
    <dbReference type="NCBI Taxonomy" id="1084526"/>
    <lineage>
        <taxon>Bacteria</taxon>
        <taxon>Pseudomonadati</taxon>
        <taxon>Bacteroidota</taxon>
        <taxon>Cytophagia</taxon>
        <taxon>Cytophagales</taxon>
        <taxon>Spirosomataceae</taxon>
        <taxon>Nibrella</taxon>
    </lineage>
</organism>